<evidence type="ECO:0000313" key="1">
    <source>
        <dbReference type="Proteomes" id="UP000887576"/>
    </source>
</evidence>
<reference evidence="2" key="1">
    <citation type="submission" date="2022-11" db="UniProtKB">
        <authorList>
            <consortium name="WormBaseParasite"/>
        </authorList>
    </citation>
    <scope>IDENTIFICATION</scope>
</reference>
<proteinExistence type="predicted"/>
<sequence>MTTVATAAATAAATSTSISSESGAFSVISGVFKNYGPSVINGLIIVSTISGQSIIGKLTFSCPCSYPLNIYHAITFIFGPSLALFMFALLINPKTWKLVHGCCHRTDKAQHPLGVACLYWLQIIAQSGIAPIAWLFVAFLNGSYYTCMRAGSFCGITETTKCENQSVILPETVISIPVILITADPNICPLCVCSLDPVSDGYLRSQSQVIAWALIVGTGLMSLTTICIVRMCDKYTYVQNNYVQMYRDEEKRIFEEIAKEHARTFAEMNSKAFFASPKHSKADWDVISALPSITNPYIFRNRLKKKQLATEVWEYTALQKWINENADKIHPMAVEPPKEAFVRSDNGVNSAPPFIRQGSVDQSK</sequence>
<name>A0AC34R7R1_9BILA</name>
<evidence type="ECO:0000313" key="2">
    <source>
        <dbReference type="WBParaSite" id="JU765_v2.g4370.t1"/>
    </source>
</evidence>
<accession>A0AC34R7R1</accession>
<protein>
    <submittedName>
        <fullName evidence="2">Calcium homeostasis modulator protein</fullName>
    </submittedName>
</protein>
<organism evidence="1 2">
    <name type="scientific">Panagrolaimus sp. JU765</name>
    <dbReference type="NCBI Taxonomy" id="591449"/>
    <lineage>
        <taxon>Eukaryota</taxon>
        <taxon>Metazoa</taxon>
        <taxon>Ecdysozoa</taxon>
        <taxon>Nematoda</taxon>
        <taxon>Chromadorea</taxon>
        <taxon>Rhabditida</taxon>
        <taxon>Tylenchina</taxon>
        <taxon>Panagrolaimomorpha</taxon>
        <taxon>Panagrolaimoidea</taxon>
        <taxon>Panagrolaimidae</taxon>
        <taxon>Panagrolaimus</taxon>
    </lineage>
</organism>
<dbReference type="Proteomes" id="UP000887576">
    <property type="component" value="Unplaced"/>
</dbReference>
<dbReference type="WBParaSite" id="JU765_v2.g4370.t1">
    <property type="protein sequence ID" value="JU765_v2.g4370.t1"/>
    <property type="gene ID" value="JU765_v2.g4370"/>
</dbReference>